<keyword evidence="1" id="KW-0472">Membrane</keyword>
<dbReference type="EMBL" id="JBHRYH010000021">
    <property type="protein sequence ID" value="MFC3626616.1"/>
    <property type="molecule type" value="Genomic_DNA"/>
</dbReference>
<accession>A0ABV7TV82</accession>
<name>A0ABV7TV82_9NEIS</name>
<feature type="transmembrane region" description="Helical" evidence="1">
    <location>
        <begin position="306"/>
        <end position="324"/>
    </location>
</feature>
<dbReference type="Proteomes" id="UP001595636">
    <property type="component" value="Unassembled WGS sequence"/>
</dbReference>
<dbReference type="RefSeq" id="WP_390279437.1">
    <property type="nucleotide sequence ID" value="NZ_JBHRYH010000021.1"/>
</dbReference>
<evidence type="ECO:0000256" key="1">
    <source>
        <dbReference type="SAM" id="Phobius"/>
    </source>
</evidence>
<dbReference type="PANTHER" id="PTHR30092">
    <property type="entry name" value="INNER MEMBRANE PROTEIN CRED"/>
    <property type="match status" value="1"/>
</dbReference>
<dbReference type="NCBIfam" id="NF008712">
    <property type="entry name" value="PRK11715.1-1"/>
    <property type="match status" value="1"/>
</dbReference>
<feature type="transmembrane region" description="Helical" evidence="1">
    <location>
        <begin position="361"/>
        <end position="380"/>
    </location>
</feature>
<evidence type="ECO:0000313" key="3">
    <source>
        <dbReference type="Proteomes" id="UP001595636"/>
    </source>
</evidence>
<keyword evidence="1" id="KW-1133">Transmembrane helix</keyword>
<feature type="transmembrane region" description="Helical" evidence="1">
    <location>
        <begin position="387"/>
        <end position="404"/>
    </location>
</feature>
<gene>
    <name evidence="2" type="primary">creD</name>
    <name evidence="2" type="ORF">ACFOKJ_10840</name>
</gene>
<keyword evidence="3" id="KW-1185">Reference proteome</keyword>
<evidence type="ECO:0000313" key="2">
    <source>
        <dbReference type="EMBL" id="MFC3626616.1"/>
    </source>
</evidence>
<organism evidence="2 3">
    <name type="scientific">Vogesella amnigena</name>
    <dbReference type="NCBI Taxonomy" id="1507449"/>
    <lineage>
        <taxon>Bacteria</taxon>
        <taxon>Pseudomonadati</taxon>
        <taxon>Pseudomonadota</taxon>
        <taxon>Betaproteobacteria</taxon>
        <taxon>Neisseriales</taxon>
        <taxon>Chromobacteriaceae</taxon>
        <taxon>Vogesella</taxon>
    </lineage>
</organism>
<proteinExistence type="predicted"/>
<feature type="transmembrane region" description="Helical" evidence="1">
    <location>
        <begin position="410"/>
        <end position="429"/>
    </location>
</feature>
<dbReference type="Pfam" id="PF06123">
    <property type="entry name" value="CreD"/>
    <property type="match status" value="1"/>
</dbReference>
<comment type="caution">
    <text evidence="2">The sequence shown here is derived from an EMBL/GenBank/DDBJ whole genome shotgun (WGS) entry which is preliminary data.</text>
</comment>
<dbReference type="PIRSF" id="PIRSF004548">
    <property type="entry name" value="CreD"/>
    <property type="match status" value="1"/>
</dbReference>
<dbReference type="PANTHER" id="PTHR30092:SF0">
    <property type="entry name" value="INNER MEMBRANE PROTEIN CRED"/>
    <property type="match status" value="1"/>
</dbReference>
<feature type="transmembrane region" description="Helical" evidence="1">
    <location>
        <begin position="336"/>
        <end position="355"/>
    </location>
</feature>
<dbReference type="InterPro" id="IPR010364">
    <property type="entry name" value="Uncharacterised_IM_CreD"/>
</dbReference>
<protein>
    <submittedName>
        <fullName evidence="2">Cell envelope integrity protein CreD</fullName>
    </submittedName>
</protein>
<keyword evidence="1" id="KW-0812">Transmembrane</keyword>
<reference evidence="3" key="1">
    <citation type="journal article" date="2019" name="Int. J. Syst. Evol. Microbiol.">
        <title>The Global Catalogue of Microorganisms (GCM) 10K type strain sequencing project: providing services to taxonomists for standard genome sequencing and annotation.</title>
        <authorList>
            <consortium name="The Broad Institute Genomics Platform"/>
            <consortium name="The Broad Institute Genome Sequencing Center for Infectious Disease"/>
            <person name="Wu L."/>
            <person name="Ma J."/>
        </authorList>
    </citation>
    <scope>NUCLEOTIDE SEQUENCE [LARGE SCALE GENOMIC DNA]</scope>
    <source>
        <strain evidence="3">KCTC 42195</strain>
    </source>
</reference>
<sequence length="444" mass="48844">MKMAWKVAALGGMVLLMLLVLALVRGLLDERQNRAEEVRREIAQFSAGEQDIAGPYLVLPFTRTTRTRQPSEQGKVTGWEEQSENGQLLLTPAQLDGKGKLAVEMLRRGLFEAPIYRSQLQFAGHFVLPPLKQYEQQSETVDKQIRTNWGQPYLAMGLSDVRGIQQLGGQLGGQALVFAPGSQLKEAAHGVHAPAPLPATARDTAQQLPFLLNLQLSGSSSLLLEPSGDSSSITLSGNWPHPSFAGQFAPLSRTVGDQGFSARWQTTELATGGTCHEKEGCQSVRVGLRLLDPVDRYVLNERTMKYAELFVLLMMGAVFLLEVVNRLSVHPVQYTLVMLGLAMFFLLTLSLSEHLGFSRAYWLAALASAALQGWYCRYILASWRRGVGFAAMLLALFGLLFMILRSEDMALLLGSLVLFALLALTMFFTRNVDWGALGKRSDAA</sequence>